<accession>A0ABV4BL42</accession>
<evidence type="ECO:0000256" key="3">
    <source>
        <dbReference type="ARBA" id="ARBA00022679"/>
    </source>
</evidence>
<reference evidence="5 6" key="1">
    <citation type="submission" date="2024-05" db="EMBL/GenBank/DDBJ databases">
        <title>Genome Sequence and Characterization of the New Strain Purple Sulfur Bacterium of Genus Thioalkalicoccus.</title>
        <authorList>
            <person name="Bryantseva I.A."/>
            <person name="Kyndt J.A."/>
            <person name="Imhoff J.F."/>
        </authorList>
    </citation>
    <scope>NUCLEOTIDE SEQUENCE [LARGE SCALE GENOMIC DNA]</scope>
    <source>
        <strain evidence="5 6">Um2</strain>
    </source>
</reference>
<dbReference type="PANTHER" id="PTHR43630">
    <property type="entry name" value="POLY-BETA-1,6-N-ACETYL-D-GLUCOSAMINE SYNTHASE"/>
    <property type="match status" value="1"/>
</dbReference>
<keyword evidence="2 5" id="KW-0328">Glycosyltransferase</keyword>
<dbReference type="InterPro" id="IPR029044">
    <property type="entry name" value="Nucleotide-diphossugar_trans"/>
</dbReference>
<protein>
    <submittedName>
        <fullName evidence="5">Glycosyltransferase</fullName>
        <ecNumber evidence="5">2.4.-.-</ecNumber>
    </submittedName>
</protein>
<sequence length="306" mass="34981">MALEYVLITPARNEAEFIELTLRSVVAQTVLPKRWVIVSDGSTDGTDELVEKYQKGRPWLELVRLPERKERDFAAKVNAFEVGYGRVKNLDFDIVGNVDADVSFAADYFEYILTQFEGNKCLGVAGTHYIEGNFHSYKDSYINVYHVNGQVQMFRRSCYEDIGGYVPIKGGGIDWVAVTTARMRGWETYSFGERIFNHHRKMGTAGGSEIKARFHYGKKDYFLGGHPLWQLFRSAFQLTKKPYVVGGLALMSGYMWYWVSGQERAVSPQLMAFHRQEQMTRLRGLVSGRLGFRRHRSSARAQGPNL</sequence>
<feature type="domain" description="Glycosyltransferase 2-like" evidence="4">
    <location>
        <begin position="7"/>
        <end position="131"/>
    </location>
</feature>
<comment type="caution">
    <text evidence="5">The sequence shown here is derived from an EMBL/GenBank/DDBJ whole genome shotgun (WGS) entry which is preliminary data.</text>
</comment>
<dbReference type="GO" id="GO:0016757">
    <property type="term" value="F:glycosyltransferase activity"/>
    <property type="evidence" value="ECO:0007669"/>
    <property type="project" value="UniProtKB-KW"/>
</dbReference>
<dbReference type="SUPFAM" id="SSF53448">
    <property type="entry name" value="Nucleotide-diphospho-sugar transferases"/>
    <property type="match status" value="1"/>
</dbReference>
<dbReference type="Gene3D" id="3.90.550.10">
    <property type="entry name" value="Spore Coat Polysaccharide Biosynthesis Protein SpsA, Chain A"/>
    <property type="match status" value="1"/>
</dbReference>
<dbReference type="InterPro" id="IPR001173">
    <property type="entry name" value="Glyco_trans_2-like"/>
</dbReference>
<gene>
    <name evidence="5" type="ORF">ABC977_16505</name>
</gene>
<dbReference type="EMBL" id="JBDKXB010000036">
    <property type="protein sequence ID" value="MEY6434007.1"/>
    <property type="molecule type" value="Genomic_DNA"/>
</dbReference>
<evidence type="ECO:0000256" key="1">
    <source>
        <dbReference type="ARBA" id="ARBA00006739"/>
    </source>
</evidence>
<dbReference type="EC" id="2.4.-.-" evidence="5"/>
<dbReference type="PANTHER" id="PTHR43630:SF1">
    <property type="entry name" value="POLY-BETA-1,6-N-ACETYL-D-GLUCOSAMINE SYNTHASE"/>
    <property type="match status" value="1"/>
</dbReference>
<comment type="similarity">
    <text evidence="1">Belongs to the glycosyltransferase 2 family.</text>
</comment>
<evidence type="ECO:0000313" key="6">
    <source>
        <dbReference type="Proteomes" id="UP001564408"/>
    </source>
</evidence>
<name>A0ABV4BL42_9GAMM</name>
<dbReference type="Pfam" id="PF00535">
    <property type="entry name" value="Glycos_transf_2"/>
    <property type="match status" value="1"/>
</dbReference>
<keyword evidence="6" id="KW-1185">Reference proteome</keyword>
<keyword evidence="3 5" id="KW-0808">Transferase</keyword>
<dbReference type="RefSeq" id="WP_369668390.1">
    <property type="nucleotide sequence ID" value="NZ_JBDKXB010000036.1"/>
</dbReference>
<proteinExistence type="inferred from homology"/>
<evidence type="ECO:0000256" key="2">
    <source>
        <dbReference type="ARBA" id="ARBA00022676"/>
    </source>
</evidence>
<organism evidence="5 6">
    <name type="scientific">Thioalkalicoccus limnaeus</name>
    <dbReference type="NCBI Taxonomy" id="120681"/>
    <lineage>
        <taxon>Bacteria</taxon>
        <taxon>Pseudomonadati</taxon>
        <taxon>Pseudomonadota</taxon>
        <taxon>Gammaproteobacteria</taxon>
        <taxon>Chromatiales</taxon>
        <taxon>Chromatiaceae</taxon>
        <taxon>Thioalkalicoccus</taxon>
    </lineage>
</organism>
<dbReference type="Proteomes" id="UP001564408">
    <property type="component" value="Unassembled WGS sequence"/>
</dbReference>
<evidence type="ECO:0000313" key="5">
    <source>
        <dbReference type="EMBL" id="MEY6434007.1"/>
    </source>
</evidence>
<evidence type="ECO:0000259" key="4">
    <source>
        <dbReference type="Pfam" id="PF00535"/>
    </source>
</evidence>